<dbReference type="SUPFAM" id="SSF161111">
    <property type="entry name" value="Cation efflux protein transmembrane domain-like"/>
    <property type="match status" value="1"/>
</dbReference>
<dbReference type="Pfam" id="PF01545">
    <property type="entry name" value="Cation_efflux"/>
    <property type="match status" value="1"/>
</dbReference>
<evidence type="ECO:0000256" key="5">
    <source>
        <dbReference type="ARBA" id="ARBA00022906"/>
    </source>
</evidence>
<evidence type="ECO:0000256" key="2">
    <source>
        <dbReference type="ARBA" id="ARBA00008873"/>
    </source>
</evidence>
<dbReference type="InterPro" id="IPR058533">
    <property type="entry name" value="Cation_efflux_TM"/>
</dbReference>
<keyword evidence="5" id="KW-0864">Zinc transport</keyword>
<evidence type="ECO:0000256" key="3">
    <source>
        <dbReference type="ARBA" id="ARBA00022448"/>
    </source>
</evidence>
<feature type="transmembrane region" description="Helical" evidence="9">
    <location>
        <begin position="154"/>
        <end position="180"/>
    </location>
</feature>
<dbReference type="RefSeq" id="WP_121645468.1">
    <property type="nucleotide sequence ID" value="NZ_RCWN01000001.1"/>
</dbReference>
<evidence type="ECO:0000256" key="1">
    <source>
        <dbReference type="ARBA" id="ARBA00004141"/>
    </source>
</evidence>
<evidence type="ECO:0000259" key="11">
    <source>
        <dbReference type="Pfam" id="PF16916"/>
    </source>
</evidence>
<comment type="caution">
    <text evidence="12">The sequence shown here is derived from an EMBL/GenBank/DDBJ whole genome shotgun (WGS) entry which is preliminary data.</text>
</comment>
<feature type="transmembrane region" description="Helical" evidence="9">
    <location>
        <begin position="121"/>
        <end position="142"/>
    </location>
</feature>
<sequence>MPHSHHGHAHVDPEAGDARVFWAVLVNLGLTVAQIVGGILSGSLALIADAIHNLSDALALIIAFFARKIARRDADETMTFGYGRAEIVAALINYTTLIVIGLYLIYEAALRIIDPQGVDGWMVVIIAGVALVVDVVTALLTFSLSKESMNIRAAFLHNVADALGSVAVIFAGTLIILYDWRLIDPIVTLMIAAYILWQSFAEIGGVIRILMLGTPPEMDAYKVIERMRAVDGVADVHHLHLWQMQEHENAVDAHVGIQPGRWSEADAIKQAVKERLKSEFSIAHTTLECECAIHTCSDPAIIGHGKPEEDHGHTDHQH</sequence>
<evidence type="ECO:0000256" key="8">
    <source>
        <dbReference type="ARBA" id="ARBA00023136"/>
    </source>
</evidence>
<dbReference type="PANTHER" id="PTHR11562">
    <property type="entry name" value="CATION EFFLUX PROTEIN/ ZINC TRANSPORTER"/>
    <property type="match status" value="1"/>
</dbReference>
<accession>A0A3L7JDF6</accession>
<dbReference type="EMBL" id="RCWN01000001">
    <property type="protein sequence ID" value="RLQ88500.1"/>
    <property type="molecule type" value="Genomic_DNA"/>
</dbReference>
<feature type="transmembrane region" description="Helical" evidence="9">
    <location>
        <begin position="186"/>
        <end position="210"/>
    </location>
</feature>
<feature type="transmembrane region" description="Helical" evidence="9">
    <location>
        <begin position="46"/>
        <end position="66"/>
    </location>
</feature>
<dbReference type="GO" id="GO:0005385">
    <property type="term" value="F:zinc ion transmembrane transporter activity"/>
    <property type="evidence" value="ECO:0007669"/>
    <property type="project" value="TreeGrafter"/>
</dbReference>
<name>A0A3L7JDF6_9HYPH</name>
<dbReference type="Gene3D" id="1.20.1510.10">
    <property type="entry name" value="Cation efflux protein transmembrane domain"/>
    <property type="match status" value="1"/>
</dbReference>
<dbReference type="InterPro" id="IPR027470">
    <property type="entry name" value="Cation_efflux_CTD"/>
</dbReference>
<dbReference type="PANTHER" id="PTHR11562:SF17">
    <property type="entry name" value="RE54080P-RELATED"/>
    <property type="match status" value="1"/>
</dbReference>
<dbReference type="AlphaFoldDB" id="A0A3L7JDF6"/>
<evidence type="ECO:0000313" key="13">
    <source>
        <dbReference type="Proteomes" id="UP000281094"/>
    </source>
</evidence>
<keyword evidence="7" id="KW-0406">Ion transport</keyword>
<dbReference type="InterPro" id="IPR050681">
    <property type="entry name" value="CDF/SLC30A"/>
</dbReference>
<evidence type="ECO:0000256" key="4">
    <source>
        <dbReference type="ARBA" id="ARBA00022692"/>
    </source>
</evidence>
<dbReference type="GO" id="GO:0005886">
    <property type="term" value="C:plasma membrane"/>
    <property type="evidence" value="ECO:0007669"/>
    <property type="project" value="TreeGrafter"/>
</dbReference>
<dbReference type="InterPro" id="IPR027469">
    <property type="entry name" value="Cation_efflux_TMD_sf"/>
</dbReference>
<feature type="transmembrane region" description="Helical" evidence="9">
    <location>
        <begin position="87"/>
        <end position="106"/>
    </location>
</feature>
<evidence type="ECO:0000259" key="10">
    <source>
        <dbReference type="Pfam" id="PF01545"/>
    </source>
</evidence>
<keyword evidence="13" id="KW-1185">Reference proteome</keyword>
<reference evidence="12 13" key="1">
    <citation type="submission" date="2018-10" db="EMBL/GenBank/DDBJ databases">
        <title>Notoacmeibacter sp. M2BS9Y-3-1, whole genome shotgun sequence.</title>
        <authorList>
            <person name="Tuo L."/>
        </authorList>
    </citation>
    <scope>NUCLEOTIDE SEQUENCE [LARGE SCALE GENOMIC DNA]</scope>
    <source>
        <strain evidence="12 13">M2BS9Y-3-1</strain>
    </source>
</reference>
<evidence type="ECO:0000313" key="12">
    <source>
        <dbReference type="EMBL" id="RLQ88500.1"/>
    </source>
</evidence>
<keyword evidence="6 9" id="KW-1133">Transmembrane helix</keyword>
<dbReference type="InterPro" id="IPR002524">
    <property type="entry name" value="Cation_efflux"/>
</dbReference>
<evidence type="ECO:0000256" key="7">
    <source>
        <dbReference type="ARBA" id="ARBA00023065"/>
    </source>
</evidence>
<feature type="transmembrane region" description="Helical" evidence="9">
    <location>
        <begin position="20"/>
        <end position="40"/>
    </location>
</feature>
<protein>
    <submittedName>
        <fullName evidence="12">Cation transporter</fullName>
    </submittedName>
</protein>
<proteinExistence type="inferred from homology"/>
<keyword evidence="8 9" id="KW-0472">Membrane</keyword>
<dbReference type="Pfam" id="PF16916">
    <property type="entry name" value="ZT_dimer"/>
    <property type="match status" value="1"/>
</dbReference>
<keyword evidence="4 9" id="KW-0812">Transmembrane</keyword>
<gene>
    <name evidence="12" type="ORF">D8780_10055</name>
</gene>
<organism evidence="12 13">
    <name type="scientific">Notoacmeibacter ruber</name>
    <dbReference type="NCBI Taxonomy" id="2670375"/>
    <lineage>
        <taxon>Bacteria</taxon>
        <taxon>Pseudomonadati</taxon>
        <taxon>Pseudomonadota</taxon>
        <taxon>Alphaproteobacteria</taxon>
        <taxon>Hyphomicrobiales</taxon>
        <taxon>Notoacmeibacteraceae</taxon>
        <taxon>Notoacmeibacter</taxon>
    </lineage>
</organism>
<feature type="domain" description="Cation efflux protein cytoplasmic" evidence="11">
    <location>
        <begin position="215"/>
        <end position="289"/>
    </location>
</feature>
<dbReference type="NCBIfam" id="TIGR01297">
    <property type="entry name" value="CDF"/>
    <property type="match status" value="1"/>
</dbReference>
<comment type="subcellular location">
    <subcellularLocation>
        <location evidence="1">Membrane</location>
        <topology evidence="1">Multi-pass membrane protein</topology>
    </subcellularLocation>
</comment>
<keyword evidence="5" id="KW-0862">Zinc</keyword>
<keyword evidence="3" id="KW-0813">Transport</keyword>
<evidence type="ECO:0000256" key="6">
    <source>
        <dbReference type="ARBA" id="ARBA00022989"/>
    </source>
</evidence>
<evidence type="ECO:0000256" key="9">
    <source>
        <dbReference type="SAM" id="Phobius"/>
    </source>
</evidence>
<feature type="domain" description="Cation efflux protein transmembrane" evidence="10">
    <location>
        <begin position="21"/>
        <end position="211"/>
    </location>
</feature>
<dbReference type="Gene3D" id="3.30.70.1350">
    <property type="entry name" value="Cation efflux protein, cytoplasmic domain"/>
    <property type="match status" value="1"/>
</dbReference>
<comment type="similarity">
    <text evidence="2">Belongs to the cation diffusion facilitator (CDF) transporter (TC 2.A.4) family. SLC30A subfamily.</text>
</comment>
<dbReference type="SUPFAM" id="SSF160240">
    <property type="entry name" value="Cation efflux protein cytoplasmic domain-like"/>
    <property type="match status" value="1"/>
</dbReference>
<dbReference type="Proteomes" id="UP000281094">
    <property type="component" value="Unassembled WGS sequence"/>
</dbReference>
<dbReference type="InterPro" id="IPR036837">
    <property type="entry name" value="Cation_efflux_CTD_sf"/>
</dbReference>